<comment type="similarity">
    <text evidence="1">Belongs to the QWRF family.</text>
</comment>
<reference evidence="3" key="2">
    <citation type="submission" date="2018-05" db="EMBL/GenBank/DDBJ databases">
        <title>OpunRS2 (Oryza punctata Reference Sequence Version 2).</title>
        <authorList>
            <person name="Zhang J."/>
            <person name="Kudrna D."/>
            <person name="Lee S."/>
            <person name="Talag J."/>
            <person name="Welchert J."/>
            <person name="Wing R.A."/>
        </authorList>
    </citation>
    <scope>NUCLEOTIDE SEQUENCE [LARGE SCALE GENOMIC DNA]</scope>
</reference>
<feature type="compositionally biased region" description="Basic and acidic residues" evidence="2">
    <location>
        <begin position="1"/>
        <end position="10"/>
    </location>
</feature>
<dbReference type="Proteomes" id="UP000026962">
    <property type="component" value="Chromosome 9"/>
</dbReference>
<dbReference type="EnsemblPlants" id="OPUNC09G09240.1">
    <property type="protein sequence ID" value="OPUNC09G09240.1"/>
    <property type="gene ID" value="OPUNC09G09240"/>
</dbReference>
<sequence length="581" mass="64031">MDALKSDVKKAAILNETLRPPLVPSEKHNASPVNRGRDVASRYKSGLSAHSAATTGRRCTSPNPGQTSANEDTPEQKRAQSAERRRPSTPSTPSRVSTPSTPVSRSVTPVRNTVTEGHKSSRRITSTRNTDGLWPAMRNLSSSFQSESVVTPGNKKDKVVSSGSLDQMKGQASVIAERKRSPLRRKNIGEQCENAQPSEDQPRRVIEQHRWPAMQSGRVASNILSRSIDMSDKTGKSVPSTNISRGVSPRRMLASEGTGKGFNKSLDEVARRLAIHAGGRDDKVDSRCDVYSQSTERCKSVSRPSRAVTLPVPVLHRSSSPSKTSSVTSSMFRSFQSPSRTRPSTPSQSQSAGGIQSGVVSPIISYMVDAKKGKKNSSQIENIHQLRLSYNRYLQWIFVNAYAEDTISFQKVTTESIIYNVWRNTLNLRDVVNMRRIMVQCLQQELKLHGILKEQIDYLQQWPALEKENSISLFRATEALKASTLRLPVTSGAKADVVALKNAVSSAVDVMQGLGSAVRCMLPKVEDRTYLVSELSVIARQEKAMLDECRELLAMAAKLQVQESSLRTHLTQLRAGLAHMN</sequence>
<feature type="compositionally biased region" description="Low complexity" evidence="2">
    <location>
        <begin position="88"/>
        <end position="111"/>
    </location>
</feature>
<dbReference type="OMA" id="CEMLMAS"/>
<dbReference type="eggNOG" id="ENOG502QR63">
    <property type="taxonomic scope" value="Eukaryota"/>
</dbReference>
<feature type="region of interest" description="Disordered" evidence="2">
    <location>
        <begin position="1"/>
        <end position="175"/>
    </location>
</feature>
<dbReference type="PANTHER" id="PTHR31807">
    <property type="entry name" value="AUGMIN FAMILY MEMBER"/>
    <property type="match status" value="1"/>
</dbReference>
<feature type="compositionally biased region" description="Polar residues" evidence="2">
    <location>
        <begin position="51"/>
        <end position="71"/>
    </location>
</feature>
<evidence type="ECO:0000313" key="3">
    <source>
        <dbReference type="EnsemblPlants" id="OPUNC09G09240.1"/>
    </source>
</evidence>
<dbReference type="AlphaFoldDB" id="A0A0E0M1D1"/>
<organism evidence="3">
    <name type="scientific">Oryza punctata</name>
    <name type="common">Red rice</name>
    <dbReference type="NCBI Taxonomy" id="4537"/>
    <lineage>
        <taxon>Eukaryota</taxon>
        <taxon>Viridiplantae</taxon>
        <taxon>Streptophyta</taxon>
        <taxon>Embryophyta</taxon>
        <taxon>Tracheophyta</taxon>
        <taxon>Spermatophyta</taxon>
        <taxon>Magnoliopsida</taxon>
        <taxon>Liliopsida</taxon>
        <taxon>Poales</taxon>
        <taxon>Poaceae</taxon>
        <taxon>BOP clade</taxon>
        <taxon>Oryzoideae</taxon>
        <taxon>Oryzeae</taxon>
        <taxon>Oryzinae</taxon>
        <taxon>Oryza</taxon>
    </lineage>
</organism>
<dbReference type="GO" id="GO:0051225">
    <property type="term" value="P:spindle assembly"/>
    <property type="evidence" value="ECO:0007669"/>
    <property type="project" value="TreeGrafter"/>
</dbReference>
<feature type="compositionally biased region" description="Polar residues" evidence="2">
    <location>
        <begin position="139"/>
        <end position="151"/>
    </location>
</feature>
<evidence type="ECO:0008006" key="5">
    <source>
        <dbReference type="Google" id="ProtNLM"/>
    </source>
</evidence>
<keyword evidence="4" id="KW-1185">Reference proteome</keyword>
<dbReference type="STRING" id="4537.A0A0E0M1D1"/>
<dbReference type="Gramene" id="OPUNC09G09240.1">
    <property type="protein sequence ID" value="OPUNC09G09240.1"/>
    <property type="gene ID" value="OPUNC09G09240"/>
</dbReference>
<accession>A0A0E0M1D1</accession>
<feature type="compositionally biased region" description="Basic and acidic residues" evidence="2">
    <location>
        <begin position="25"/>
        <end position="41"/>
    </location>
</feature>
<evidence type="ECO:0000256" key="2">
    <source>
        <dbReference type="SAM" id="MobiDB-lite"/>
    </source>
</evidence>
<evidence type="ECO:0000256" key="1">
    <source>
        <dbReference type="ARBA" id="ARBA00010016"/>
    </source>
</evidence>
<reference evidence="3" key="1">
    <citation type="submission" date="2015-04" db="UniProtKB">
        <authorList>
            <consortium name="EnsemblPlants"/>
        </authorList>
    </citation>
    <scope>IDENTIFICATION</scope>
</reference>
<feature type="compositionally biased region" description="Low complexity" evidence="2">
    <location>
        <begin position="318"/>
        <end position="355"/>
    </location>
</feature>
<dbReference type="GO" id="GO:0005737">
    <property type="term" value="C:cytoplasm"/>
    <property type="evidence" value="ECO:0007669"/>
    <property type="project" value="TreeGrafter"/>
</dbReference>
<dbReference type="GO" id="GO:0008017">
    <property type="term" value="F:microtubule binding"/>
    <property type="evidence" value="ECO:0007669"/>
    <property type="project" value="TreeGrafter"/>
</dbReference>
<dbReference type="Pfam" id="PF04484">
    <property type="entry name" value="QWRF"/>
    <property type="match status" value="1"/>
</dbReference>
<feature type="compositionally biased region" description="Basic and acidic residues" evidence="2">
    <location>
        <begin position="74"/>
        <end position="86"/>
    </location>
</feature>
<evidence type="ECO:0000313" key="4">
    <source>
        <dbReference type="Proteomes" id="UP000026962"/>
    </source>
</evidence>
<dbReference type="HOGENOM" id="CLU_025164_3_0_1"/>
<name>A0A0E0M1D1_ORYPU</name>
<dbReference type="GO" id="GO:0005880">
    <property type="term" value="C:nuclear microtubule"/>
    <property type="evidence" value="ECO:0007669"/>
    <property type="project" value="TreeGrafter"/>
</dbReference>
<dbReference type="InterPro" id="IPR007573">
    <property type="entry name" value="QWRF"/>
</dbReference>
<protein>
    <recommendedName>
        <fullName evidence="5">AUGMIN subunit 8</fullName>
    </recommendedName>
</protein>
<feature type="region of interest" description="Disordered" evidence="2">
    <location>
        <begin position="312"/>
        <end position="355"/>
    </location>
</feature>
<dbReference type="PANTHER" id="PTHR31807:SF55">
    <property type="entry name" value="OS09G0422600 PROTEIN"/>
    <property type="match status" value="1"/>
</dbReference>
<proteinExistence type="inferred from homology"/>